<reference evidence="5 6" key="1">
    <citation type="journal article" date="2015" name="Genome Announc.">
        <title>Draft Genome Sequence of Filamentous Marine Cyanobacterium Lyngbya confervoides Strain BDU141951.</title>
        <authorList>
            <person name="Chandrababunaidu M.M."/>
            <person name="Sen D."/>
            <person name="Tripathy S."/>
        </authorList>
    </citation>
    <scope>NUCLEOTIDE SEQUENCE [LARGE SCALE GENOMIC DNA]</scope>
    <source>
        <strain evidence="5 6">BDU141951</strain>
    </source>
</reference>
<accession>A0ABD4T652</accession>
<dbReference type="GO" id="GO:0016757">
    <property type="term" value="F:glycosyltransferase activity"/>
    <property type="evidence" value="ECO:0007669"/>
    <property type="project" value="UniProtKB-KW"/>
</dbReference>
<dbReference type="AlphaFoldDB" id="A0ABD4T652"/>
<dbReference type="InterPro" id="IPR028098">
    <property type="entry name" value="Glyco_trans_4-like_N"/>
</dbReference>
<keyword evidence="6" id="KW-1185">Reference proteome</keyword>
<feature type="domain" description="Glycosyl transferase family 1" evidence="3">
    <location>
        <begin position="194"/>
        <end position="351"/>
    </location>
</feature>
<dbReference type="PANTHER" id="PTHR12526">
    <property type="entry name" value="GLYCOSYLTRANSFERASE"/>
    <property type="match status" value="1"/>
</dbReference>
<dbReference type="Pfam" id="PF13439">
    <property type="entry name" value="Glyco_transf_4"/>
    <property type="match status" value="1"/>
</dbReference>
<dbReference type="RefSeq" id="WP_166275915.1">
    <property type="nucleotide sequence ID" value="NZ_JTHE03000088.1"/>
</dbReference>
<comment type="caution">
    <text evidence="5">The sequence shown here is derived from an EMBL/GenBank/DDBJ whole genome shotgun (WGS) entry which is preliminary data.</text>
</comment>
<evidence type="ECO:0000313" key="5">
    <source>
        <dbReference type="EMBL" id="MCM1984212.1"/>
    </source>
</evidence>
<protein>
    <submittedName>
        <fullName evidence="5">Glycosyltransferase family 4 protein</fullName>
    </submittedName>
</protein>
<evidence type="ECO:0000256" key="1">
    <source>
        <dbReference type="ARBA" id="ARBA00022676"/>
    </source>
</evidence>
<dbReference type="EMBL" id="JTHE03000088">
    <property type="protein sequence ID" value="MCM1984212.1"/>
    <property type="molecule type" value="Genomic_DNA"/>
</dbReference>
<evidence type="ECO:0000259" key="3">
    <source>
        <dbReference type="Pfam" id="PF00534"/>
    </source>
</evidence>
<keyword evidence="2" id="KW-0808">Transferase</keyword>
<dbReference type="Pfam" id="PF00534">
    <property type="entry name" value="Glycos_transf_1"/>
    <property type="match status" value="1"/>
</dbReference>
<proteinExistence type="predicted"/>
<gene>
    <name evidence="5" type="ORF">QQ91_0015410</name>
</gene>
<dbReference type="Proteomes" id="UP000031561">
    <property type="component" value="Unassembled WGS sequence"/>
</dbReference>
<sequence>MSTSPQTPATIVFIGLGWFPHSPGGNERYVYELTRQLAKRGDRIELCGVDLPNEQPDNALILTNLCQSHWPLPKRLRETRRQFLQRSSQTPDAINLHFPLYGLPLLSVLPPHIPVTLTFHGPWAAESQQEGANWFSVALKRWVERRVYHEMDRFIVLSHAFGTILHRDYGIPWDQIRVIPGGVDIERFAPKYNQQEARQVLGWPRDRWTLFTPRRLVPRMGLEILIQAVAQLKPHYPALSLAIAGKGPLQRSLEQQITDLQLSDSVHLLGFMPDEDLPTAYQAADLTLIPSQALEGFGLVLLESLACGTPVVCTPVGGMPEVLQPFSPQLITAGTSIQALAQTLQQILDQKLPLPTGADCRAHICAHYDWSGVAERVRQVLLEDIH</sequence>
<dbReference type="Gene3D" id="3.40.50.2000">
    <property type="entry name" value="Glycogen Phosphorylase B"/>
    <property type="match status" value="2"/>
</dbReference>
<keyword evidence="1" id="KW-0328">Glycosyltransferase</keyword>
<evidence type="ECO:0000256" key="2">
    <source>
        <dbReference type="ARBA" id="ARBA00022679"/>
    </source>
</evidence>
<dbReference type="CDD" id="cd03801">
    <property type="entry name" value="GT4_PimA-like"/>
    <property type="match status" value="1"/>
</dbReference>
<feature type="domain" description="Glycosyltransferase subfamily 4-like N-terminal" evidence="4">
    <location>
        <begin position="23"/>
        <end position="187"/>
    </location>
</feature>
<evidence type="ECO:0000313" key="6">
    <source>
        <dbReference type="Proteomes" id="UP000031561"/>
    </source>
</evidence>
<dbReference type="SUPFAM" id="SSF53756">
    <property type="entry name" value="UDP-Glycosyltransferase/glycogen phosphorylase"/>
    <property type="match status" value="1"/>
</dbReference>
<dbReference type="InterPro" id="IPR001296">
    <property type="entry name" value="Glyco_trans_1"/>
</dbReference>
<dbReference type="PANTHER" id="PTHR12526:SF510">
    <property type="entry name" value="D-INOSITOL 3-PHOSPHATE GLYCOSYLTRANSFERASE"/>
    <property type="match status" value="1"/>
</dbReference>
<organism evidence="5 6">
    <name type="scientific">Lyngbya confervoides BDU141951</name>
    <dbReference type="NCBI Taxonomy" id="1574623"/>
    <lineage>
        <taxon>Bacteria</taxon>
        <taxon>Bacillati</taxon>
        <taxon>Cyanobacteriota</taxon>
        <taxon>Cyanophyceae</taxon>
        <taxon>Oscillatoriophycideae</taxon>
        <taxon>Oscillatoriales</taxon>
        <taxon>Microcoleaceae</taxon>
        <taxon>Lyngbya</taxon>
    </lineage>
</organism>
<evidence type="ECO:0000259" key="4">
    <source>
        <dbReference type="Pfam" id="PF13439"/>
    </source>
</evidence>
<name>A0ABD4T652_9CYAN</name>